<reference evidence="3" key="1">
    <citation type="submission" date="2010-09" db="EMBL/GenBank/DDBJ databases">
        <title>The genome sequence of Geomyces destructans 20631-21.</title>
        <authorList>
            <consortium name="The Broad Institute Genome Sequencing Platform"/>
            <person name="Cuomo C.A."/>
            <person name="Blehert D.S."/>
            <person name="Lorch J.M."/>
            <person name="Young S.K."/>
            <person name="Zeng Q."/>
            <person name="Gargeya S."/>
            <person name="Fitzgerald M."/>
            <person name="Haas B."/>
            <person name="Abouelleil A."/>
            <person name="Alvarado L."/>
            <person name="Arachchi H.M."/>
            <person name="Berlin A."/>
            <person name="Brown A."/>
            <person name="Chapman S.B."/>
            <person name="Chen Z."/>
            <person name="Dunbar C."/>
            <person name="Freedman E."/>
            <person name="Gearin G."/>
            <person name="Gellesch M."/>
            <person name="Goldberg J."/>
            <person name="Griggs A."/>
            <person name="Gujja S."/>
            <person name="Heiman D."/>
            <person name="Howarth C."/>
            <person name="Larson L."/>
            <person name="Lui A."/>
            <person name="MacDonald P.J.P."/>
            <person name="Montmayeur A."/>
            <person name="Murphy C."/>
            <person name="Neiman D."/>
            <person name="Pearson M."/>
            <person name="Priest M."/>
            <person name="Roberts A."/>
            <person name="Saif S."/>
            <person name="Shea T."/>
            <person name="Shenoy N."/>
            <person name="Sisk P."/>
            <person name="Stolte C."/>
            <person name="Sykes S."/>
            <person name="Wortman J."/>
            <person name="Nusbaum C."/>
            <person name="Birren B."/>
        </authorList>
    </citation>
    <scope>NUCLEOTIDE SEQUENCE [LARGE SCALE GENOMIC DNA]</scope>
    <source>
        <strain evidence="3">ATCC MYA-4855 / 20631-21</strain>
    </source>
</reference>
<feature type="compositionally biased region" description="Polar residues" evidence="1">
    <location>
        <begin position="61"/>
        <end position="74"/>
    </location>
</feature>
<sequence length="100" mass="10871">MKDQWKGDYLTMVRALTAFDQERRRNGELSSQSKSGESSFPGRARLGSSRFPPVEAAKTQPPKTTRSPLGSVQRTPFIPTAPKPDITGRVRTAVPAASGN</sequence>
<protein>
    <submittedName>
        <fullName evidence="2">Uncharacterized protein</fullName>
    </submittedName>
</protein>
<evidence type="ECO:0000256" key="1">
    <source>
        <dbReference type="SAM" id="MobiDB-lite"/>
    </source>
</evidence>
<gene>
    <name evidence="2" type="ORF">GMDG_08947</name>
</gene>
<dbReference type="AlphaFoldDB" id="L8FT90"/>
<name>L8FT90_PSED2</name>
<evidence type="ECO:0000313" key="3">
    <source>
        <dbReference type="Proteomes" id="UP000011064"/>
    </source>
</evidence>
<dbReference type="InParanoid" id="L8FT90"/>
<accession>L8FT90</accession>
<evidence type="ECO:0000313" key="2">
    <source>
        <dbReference type="EMBL" id="ELR03779.1"/>
    </source>
</evidence>
<dbReference type="VEuPathDB" id="FungiDB:GMDG_08947"/>
<organism evidence="2 3">
    <name type="scientific">Pseudogymnoascus destructans (strain ATCC MYA-4855 / 20631-21)</name>
    <name type="common">Bat white-nose syndrome fungus</name>
    <name type="synonym">Geomyces destructans</name>
    <dbReference type="NCBI Taxonomy" id="658429"/>
    <lineage>
        <taxon>Eukaryota</taxon>
        <taxon>Fungi</taxon>
        <taxon>Dikarya</taxon>
        <taxon>Ascomycota</taxon>
        <taxon>Pezizomycotina</taxon>
        <taxon>Leotiomycetes</taxon>
        <taxon>Thelebolales</taxon>
        <taxon>Thelebolaceae</taxon>
        <taxon>Pseudogymnoascus</taxon>
    </lineage>
</organism>
<feature type="region of interest" description="Disordered" evidence="1">
    <location>
        <begin position="21"/>
        <end position="100"/>
    </location>
</feature>
<proteinExistence type="predicted"/>
<dbReference type="EMBL" id="GL574766">
    <property type="protein sequence ID" value="ELR03779.1"/>
    <property type="molecule type" value="Genomic_DNA"/>
</dbReference>
<feature type="non-terminal residue" evidence="2">
    <location>
        <position position="100"/>
    </location>
</feature>
<keyword evidence="3" id="KW-1185">Reference proteome</keyword>
<feature type="compositionally biased region" description="Low complexity" evidence="1">
    <location>
        <begin position="30"/>
        <end position="39"/>
    </location>
</feature>
<dbReference type="HOGENOM" id="CLU_2312888_0_0_1"/>
<dbReference type="Proteomes" id="UP000011064">
    <property type="component" value="Unassembled WGS sequence"/>
</dbReference>